<sequence>MVLQLLLAGIFAATGVIGCGAAAVGDVAKKPKKHEKEANDKRKHEKKKPLIRPTGNSPPSTAGRFFLATKW</sequence>
<evidence type="ECO:0000256" key="2">
    <source>
        <dbReference type="SAM" id="SignalP"/>
    </source>
</evidence>
<evidence type="ECO:0000256" key="1">
    <source>
        <dbReference type="SAM" id="MobiDB-lite"/>
    </source>
</evidence>
<evidence type="ECO:0008006" key="5">
    <source>
        <dbReference type="Google" id="ProtNLM"/>
    </source>
</evidence>
<gene>
    <name evidence="3" type="ORF">AYBTSS11_LOCUS7491</name>
</gene>
<reference evidence="3" key="1">
    <citation type="submission" date="2023-10" db="EMBL/GenBank/DDBJ databases">
        <authorList>
            <person name="Domelevo Entfellner J.-B."/>
        </authorList>
    </citation>
    <scope>NUCLEOTIDE SEQUENCE</scope>
</reference>
<dbReference type="EMBL" id="OY731400">
    <property type="protein sequence ID" value="CAJ1936458.1"/>
    <property type="molecule type" value="Genomic_DNA"/>
</dbReference>
<feature type="signal peptide" evidence="2">
    <location>
        <begin position="1"/>
        <end position="21"/>
    </location>
</feature>
<organism evidence="3 4">
    <name type="scientific">Sphenostylis stenocarpa</name>
    <dbReference type="NCBI Taxonomy" id="92480"/>
    <lineage>
        <taxon>Eukaryota</taxon>
        <taxon>Viridiplantae</taxon>
        <taxon>Streptophyta</taxon>
        <taxon>Embryophyta</taxon>
        <taxon>Tracheophyta</taxon>
        <taxon>Spermatophyta</taxon>
        <taxon>Magnoliopsida</taxon>
        <taxon>eudicotyledons</taxon>
        <taxon>Gunneridae</taxon>
        <taxon>Pentapetalae</taxon>
        <taxon>rosids</taxon>
        <taxon>fabids</taxon>
        <taxon>Fabales</taxon>
        <taxon>Fabaceae</taxon>
        <taxon>Papilionoideae</taxon>
        <taxon>50 kb inversion clade</taxon>
        <taxon>NPAAA clade</taxon>
        <taxon>indigoferoid/millettioid clade</taxon>
        <taxon>Phaseoleae</taxon>
        <taxon>Sphenostylis</taxon>
    </lineage>
</organism>
<dbReference type="Gramene" id="rna-AYBTSS11_LOCUS7491">
    <property type="protein sequence ID" value="CAJ1936458.1"/>
    <property type="gene ID" value="gene-AYBTSS11_LOCUS7491"/>
</dbReference>
<feature type="region of interest" description="Disordered" evidence="1">
    <location>
        <begin position="27"/>
        <end position="71"/>
    </location>
</feature>
<evidence type="ECO:0000313" key="4">
    <source>
        <dbReference type="Proteomes" id="UP001189624"/>
    </source>
</evidence>
<name>A0AA86VX39_9FABA</name>
<proteinExistence type="predicted"/>
<accession>A0AA86VX39</accession>
<dbReference type="AlphaFoldDB" id="A0AA86VX39"/>
<evidence type="ECO:0000313" key="3">
    <source>
        <dbReference type="EMBL" id="CAJ1936458.1"/>
    </source>
</evidence>
<keyword evidence="2" id="KW-0732">Signal</keyword>
<protein>
    <recommendedName>
        <fullName evidence="5">Lipoprotein</fullName>
    </recommendedName>
</protein>
<feature type="chain" id="PRO_5041666000" description="Lipoprotein" evidence="2">
    <location>
        <begin position="22"/>
        <end position="71"/>
    </location>
</feature>
<keyword evidence="4" id="KW-1185">Reference proteome</keyword>
<dbReference type="Proteomes" id="UP001189624">
    <property type="component" value="Chromosome 3"/>
</dbReference>